<comment type="caution">
    <text evidence="2">The sequence shown here is derived from an EMBL/GenBank/DDBJ whole genome shotgun (WGS) entry which is preliminary data.</text>
</comment>
<keyword evidence="1" id="KW-0472">Membrane</keyword>
<evidence type="ECO:0000313" key="2">
    <source>
        <dbReference type="EMBL" id="KAI1612746.1"/>
    </source>
</evidence>
<keyword evidence="1" id="KW-1133">Transmembrane helix</keyword>
<name>A0AAN6DUD9_9EURO</name>
<protein>
    <submittedName>
        <fullName evidence="2">Uncharacterized protein</fullName>
    </submittedName>
</protein>
<evidence type="ECO:0000313" key="3">
    <source>
        <dbReference type="Proteomes" id="UP001203852"/>
    </source>
</evidence>
<keyword evidence="1" id="KW-0812">Transmembrane</keyword>
<sequence>MCDCQKAGSTTHTNFTALGKFLVLSFGCLIIGLNLCLPTATRKLRRKLAHPDEAEIGWEMDEILQLQRLAFEIAGMGTWRASSDGKGGMSVPTTLTDEQLPRLHHSVGARKLRRYTYDSPGEELIGLHPYRSHTSSVSGAKGYSHISEDVAATSSTYNSGGLG</sequence>
<feature type="transmembrane region" description="Helical" evidence="1">
    <location>
        <begin position="17"/>
        <end position="37"/>
    </location>
</feature>
<gene>
    <name evidence="2" type="ORF">EDD36DRAFT_245018</name>
</gene>
<dbReference type="EMBL" id="MU404354">
    <property type="protein sequence ID" value="KAI1612746.1"/>
    <property type="molecule type" value="Genomic_DNA"/>
</dbReference>
<dbReference type="AlphaFoldDB" id="A0AAN6DUD9"/>
<organism evidence="2 3">
    <name type="scientific">Exophiala viscosa</name>
    <dbReference type="NCBI Taxonomy" id="2486360"/>
    <lineage>
        <taxon>Eukaryota</taxon>
        <taxon>Fungi</taxon>
        <taxon>Dikarya</taxon>
        <taxon>Ascomycota</taxon>
        <taxon>Pezizomycotina</taxon>
        <taxon>Eurotiomycetes</taxon>
        <taxon>Chaetothyriomycetidae</taxon>
        <taxon>Chaetothyriales</taxon>
        <taxon>Herpotrichiellaceae</taxon>
        <taxon>Exophiala</taxon>
    </lineage>
</organism>
<keyword evidence="3" id="KW-1185">Reference proteome</keyword>
<evidence type="ECO:0000256" key="1">
    <source>
        <dbReference type="SAM" id="Phobius"/>
    </source>
</evidence>
<reference evidence="2" key="1">
    <citation type="journal article" date="2022" name="bioRxiv">
        <title>Deciphering the potential niche of two novel black yeast fungi from a biological soil crust based on their genomes, phenotypes, and melanin regulation.</title>
        <authorList>
            <consortium name="DOE Joint Genome Institute"/>
            <person name="Carr E.C."/>
            <person name="Barton Q."/>
            <person name="Grambo S."/>
            <person name="Sullivan M."/>
            <person name="Renfro C.M."/>
            <person name="Kuo A."/>
            <person name="Pangilinan J."/>
            <person name="Lipzen A."/>
            <person name="Keymanesh K."/>
            <person name="Savage E."/>
            <person name="Barry K."/>
            <person name="Grigoriev I.V."/>
            <person name="Riekhof W.R."/>
            <person name="Harris S.S."/>
        </authorList>
    </citation>
    <scope>NUCLEOTIDE SEQUENCE</scope>
    <source>
        <strain evidence="2">JF 03-4F</strain>
    </source>
</reference>
<dbReference type="Proteomes" id="UP001203852">
    <property type="component" value="Unassembled WGS sequence"/>
</dbReference>
<accession>A0AAN6DUD9</accession>
<proteinExistence type="predicted"/>